<proteinExistence type="predicted"/>
<evidence type="ECO:0000313" key="3">
    <source>
        <dbReference type="Proteomes" id="UP001597183"/>
    </source>
</evidence>
<dbReference type="Proteomes" id="UP001597183">
    <property type="component" value="Unassembled WGS sequence"/>
</dbReference>
<reference evidence="3" key="1">
    <citation type="journal article" date="2019" name="Int. J. Syst. Evol. Microbiol.">
        <title>The Global Catalogue of Microorganisms (GCM) 10K type strain sequencing project: providing services to taxonomists for standard genome sequencing and annotation.</title>
        <authorList>
            <consortium name="The Broad Institute Genomics Platform"/>
            <consortium name="The Broad Institute Genome Sequencing Center for Infectious Disease"/>
            <person name="Wu L."/>
            <person name="Ma J."/>
        </authorList>
    </citation>
    <scope>NUCLEOTIDE SEQUENCE [LARGE SCALE GENOMIC DNA]</scope>
    <source>
        <strain evidence="3">CCM 7526</strain>
    </source>
</reference>
<dbReference type="EMBL" id="JBHTMK010000051">
    <property type="protein sequence ID" value="MFD1371080.1"/>
    <property type="molecule type" value="Genomic_DNA"/>
</dbReference>
<evidence type="ECO:0000313" key="2">
    <source>
        <dbReference type="EMBL" id="MFD1371080.1"/>
    </source>
</evidence>
<accession>A0ABW4AJX6</accession>
<gene>
    <name evidence="2" type="ORF">ACFQ5G_37595</name>
</gene>
<protein>
    <submittedName>
        <fullName evidence="2">Uncharacterized protein</fullName>
    </submittedName>
</protein>
<sequence length="224" mass="24501">MTSESVLVKARALNAEANKLREGAEAEDNAKRVLTRVDELNTALDGLQRALDAVQKLRERGAEVALPPLDGGREAFGQLVGTGLPPQRAFATAKTKIEGTWQQIESNLKQAWAAWTARLAADLQVQRLVMLPPSDRRSNQSSLNTLSKLGKVDIPSAGNVLEFAVVYASLKETLDALPEPLPELQALLKRLAERTTLDRLSDADVALLRQHDVADQIEVQRRAV</sequence>
<dbReference type="RefSeq" id="WP_317789543.1">
    <property type="nucleotide sequence ID" value="NZ_AP028461.1"/>
</dbReference>
<comment type="caution">
    <text evidence="2">The sequence shown here is derived from an EMBL/GenBank/DDBJ whole genome shotgun (WGS) entry which is preliminary data.</text>
</comment>
<name>A0ABW4AJX6_9ACTN</name>
<keyword evidence="1" id="KW-0175">Coiled coil</keyword>
<organism evidence="2 3">
    <name type="scientific">Actinoplanes sichuanensis</name>
    <dbReference type="NCBI Taxonomy" id="512349"/>
    <lineage>
        <taxon>Bacteria</taxon>
        <taxon>Bacillati</taxon>
        <taxon>Actinomycetota</taxon>
        <taxon>Actinomycetes</taxon>
        <taxon>Micromonosporales</taxon>
        <taxon>Micromonosporaceae</taxon>
        <taxon>Actinoplanes</taxon>
    </lineage>
</organism>
<feature type="coiled-coil region" evidence="1">
    <location>
        <begin position="7"/>
        <end position="60"/>
    </location>
</feature>
<evidence type="ECO:0000256" key="1">
    <source>
        <dbReference type="SAM" id="Coils"/>
    </source>
</evidence>
<keyword evidence="3" id="KW-1185">Reference proteome</keyword>